<sequence>MTITYPRELPVANIERAVFELGRDININARRGGGLQVVERGEARWRVEVTFGVMQRPDYQKVRAWWLSLQGGMREFLLHDPAHPRPIIYRTGFAGMTRHGGGAFDGDASVTALTPTALTISGLPTAFDLKAGDYVGLSEGGKRGLHMITEDATAAAGVVTVTVEPFVRTNIFTTAAAVHFDKPKAIFIPEPNSDAFEFGIGPRPFSFQAIQRIY</sequence>
<dbReference type="Proteomes" id="UP000541109">
    <property type="component" value="Unassembled WGS sequence"/>
</dbReference>
<name>A0A839AI24_9HYPH</name>
<dbReference type="EMBL" id="JACFXV010000068">
    <property type="protein sequence ID" value="MBA5779500.1"/>
    <property type="molecule type" value="Genomic_DNA"/>
</dbReference>
<comment type="caution">
    <text evidence="1">The sequence shown here is derived from an EMBL/GenBank/DDBJ whole genome shotgun (WGS) entry which is preliminary data.</text>
</comment>
<reference evidence="1 2" key="1">
    <citation type="submission" date="2020-07" db="EMBL/GenBank/DDBJ databases">
        <title>Stappia sp., F7233, whole genome shotgun sequencing project.</title>
        <authorList>
            <person name="Jiang S."/>
            <person name="Liu Z.W."/>
            <person name="Du Z.J."/>
        </authorList>
    </citation>
    <scope>NUCLEOTIDE SEQUENCE [LARGE SCALE GENOMIC DNA]</scope>
    <source>
        <strain evidence="1 2">F7233</strain>
    </source>
</reference>
<dbReference type="RefSeq" id="WP_182168330.1">
    <property type="nucleotide sequence ID" value="NZ_JACFXV010000068.1"/>
</dbReference>
<gene>
    <name evidence="1" type="ORF">H2509_20410</name>
</gene>
<evidence type="ECO:0008006" key="3">
    <source>
        <dbReference type="Google" id="ProtNLM"/>
    </source>
</evidence>
<organism evidence="1 2">
    <name type="scientific">Stappia albiluteola</name>
    <dbReference type="NCBI Taxonomy" id="2758565"/>
    <lineage>
        <taxon>Bacteria</taxon>
        <taxon>Pseudomonadati</taxon>
        <taxon>Pseudomonadota</taxon>
        <taxon>Alphaproteobacteria</taxon>
        <taxon>Hyphomicrobiales</taxon>
        <taxon>Stappiaceae</taxon>
        <taxon>Stappia</taxon>
    </lineage>
</organism>
<keyword evidence="2" id="KW-1185">Reference proteome</keyword>
<protein>
    <recommendedName>
        <fullName evidence="3">TIGR02217 family protein</fullName>
    </recommendedName>
</protein>
<accession>A0A839AI24</accession>
<dbReference type="AlphaFoldDB" id="A0A839AI24"/>
<evidence type="ECO:0000313" key="2">
    <source>
        <dbReference type="Proteomes" id="UP000541109"/>
    </source>
</evidence>
<proteinExistence type="predicted"/>
<evidence type="ECO:0000313" key="1">
    <source>
        <dbReference type="EMBL" id="MBA5779500.1"/>
    </source>
</evidence>